<accession>A0A835BM56</accession>
<dbReference type="Proteomes" id="UP000636709">
    <property type="component" value="Unassembled WGS sequence"/>
</dbReference>
<evidence type="ECO:0000313" key="2">
    <source>
        <dbReference type="Proteomes" id="UP000636709"/>
    </source>
</evidence>
<gene>
    <name evidence="1" type="ORF">HU200_033038</name>
</gene>
<dbReference type="OrthoDB" id="693285at2759"/>
<comment type="caution">
    <text evidence="1">The sequence shown here is derived from an EMBL/GenBank/DDBJ whole genome shotgun (WGS) entry which is preliminary data.</text>
</comment>
<protein>
    <recommendedName>
        <fullName evidence="3">F-box associated domain-containing protein</fullName>
    </recommendedName>
</protein>
<name>A0A835BM56_9POAL</name>
<evidence type="ECO:0008006" key="3">
    <source>
        <dbReference type="Google" id="ProtNLM"/>
    </source>
</evidence>
<sequence length="354" mass="39587">MPEQKDPVSVFHGFHLAGAGLRRGDAPMRSLAGRRHLGTSYVSTCNGVVLLAPKELSATCRCTLWNPAVADVSREVTVRGKPSPVSECLVLGLGYGRRSETYKLLLCRKDSKYRGRHRMRRIVGELEKSAVLAFDVDAETVTKINIPGERQEDDSPLHGGKSELIEMSGRPCMVTIDGCCLALWLLTADHQWDRKCVILDESNRYCDSISGVWDYGGVLLLYNELSCELWLYDVAKKTIYKADLPGELTVQSFDYEISWGYKPTLVSPGSIVGEINQDLERRRNSSAHIAEVINPLSALDSRKGEEATLNTVCLMEFLVRIMQKLPNGMRDVVEMPTMDSEDSDYLFKRVECSD</sequence>
<dbReference type="AlphaFoldDB" id="A0A835BM56"/>
<proteinExistence type="predicted"/>
<evidence type="ECO:0000313" key="1">
    <source>
        <dbReference type="EMBL" id="KAF8702270.1"/>
    </source>
</evidence>
<reference evidence="1" key="1">
    <citation type="submission" date="2020-07" db="EMBL/GenBank/DDBJ databases">
        <title>Genome sequence and genetic diversity analysis of an under-domesticated orphan crop, white fonio (Digitaria exilis).</title>
        <authorList>
            <person name="Bennetzen J.L."/>
            <person name="Chen S."/>
            <person name="Ma X."/>
            <person name="Wang X."/>
            <person name="Yssel A.E.J."/>
            <person name="Chaluvadi S.R."/>
            <person name="Johnson M."/>
            <person name="Gangashetty P."/>
            <person name="Hamidou F."/>
            <person name="Sanogo M.D."/>
            <person name="Zwaenepoel A."/>
            <person name="Wallace J."/>
            <person name="Van De Peer Y."/>
            <person name="Van Deynze A."/>
        </authorList>
    </citation>
    <scope>NUCLEOTIDE SEQUENCE</scope>
    <source>
        <tissue evidence="1">Leaves</tissue>
    </source>
</reference>
<keyword evidence="2" id="KW-1185">Reference proteome</keyword>
<organism evidence="1 2">
    <name type="scientific">Digitaria exilis</name>
    <dbReference type="NCBI Taxonomy" id="1010633"/>
    <lineage>
        <taxon>Eukaryota</taxon>
        <taxon>Viridiplantae</taxon>
        <taxon>Streptophyta</taxon>
        <taxon>Embryophyta</taxon>
        <taxon>Tracheophyta</taxon>
        <taxon>Spermatophyta</taxon>
        <taxon>Magnoliopsida</taxon>
        <taxon>Liliopsida</taxon>
        <taxon>Poales</taxon>
        <taxon>Poaceae</taxon>
        <taxon>PACMAD clade</taxon>
        <taxon>Panicoideae</taxon>
        <taxon>Panicodae</taxon>
        <taxon>Paniceae</taxon>
        <taxon>Anthephorinae</taxon>
        <taxon>Digitaria</taxon>
    </lineage>
</organism>
<dbReference type="EMBL" id="JACEFO010001787">
    <property type="protein sequence ID" value="KAF8702270.1"/>
    <property type="molecule type" value="Genomic_DNA"/>
</dbReference>